<evidence type="ECO:0000256" key="6">
    <source>
        <dbReference type="SAM" id="Phobius"/>
    </source>
</evidence>
<dbReference type="PANTHER" id="PTHR43370">
    <property type="entry name" value="SUGAR ABC TRANSPORTER INTEGRAL MEMBRANE PROTEIN-RELATED"/>
    <property type="match status" value="1"/>
</dbReference>
<evidence type="ECO:0000256" key="4">
    <source>
        <dbReference type="ARBA" id="ARBA00022989"/>
    </source>
</evidence>
<organism evidence="7 8">
    <name type="scientific">Mesomycoplasma molare</name>
    <dbReference type="NCBI Taxonomy" id="171288"/>
    <lineage>
        <taxon>Bacteria</taxon>
        <taxon>Bacillati</taxon>
        <taxon>Mycoplasmatota</taxon>
        <taxon>Mycoplasmoidales</taxon>
        <taxon>Metamycoplasmataceae</taxon>
        <taxon>Mesomycoplasma</taxon>
    </lineage>
</organism>
<feature type="transmembrane region" description="Helical" evidence="6">
    <location>
        <begin position="214"/>
        <end position="234"/>
    </location>
</feature>
<dbReference type="RefSeq" id="WP_027123051.1">
    <property type="nucleotide sequence ID" value="NZ_CP103423.1"/>
</dbReference>
<keyword evidence="8" id="KW-1185">Reference proteome</keyword>
<dbReference type="InterPro" id="IPR037294">
    <property type="entry name" value="ABC_BtuC-like"/>
</dbReference>
<evidence type="ECO:0000256" key="2">
    <source>
        <dbReference type="ARBA" id="ARBA00022475"/>
    </source>
</evidence>
<comment type="subcellular location">
    <subcellularLocation>
        <location evidence="1">Cell membrane</location>
        <topology evidence="1">Multi-pass membrane protein</topology>
    </subcellularLocation>
</comment>
<proteinExistence type="predicted"/>
<keyword evidence="5 6" id="KW-0472">Membrane</keyword>
<feature type="transmembrane region" description="Helical" evidence="6">
    <location>
        <begin position="191"/>
        <end position="209"/>
    </location>
</feature>
<dbReference type="InterPro" id="IPR001851">
    <property type="entry name" value="ABC_transp_permease"/>
</dbReference>
<gene>
    <name evidence="7" type="ORF">NX772_02870</name>
</gene>
<evidence type="ECO:0000256" key="1">
    <source>
        <dbReference type="ARBA" id="ARBA00004651"/>
    </source>
</evidence>
<dbReference type="Gene3D" id="1.10.3470.10">
    <property type="entry name" value="ABC transporter involved in vitamin B12 uptake, BtuC"/>
    <property type="match status" value="1"/>
</dbReference>
<sequence length="310" mass="33821">MQIFIGILMLSIISFIILSFAALSGMFSERVGIVNIGIEGMIIIGATFYGLFNHLLKIKSPWMQIPLFIISASITGLFSMLHGFVTIKLKGDHIISGVAINLLAPAISIFLLKLLGDGNRFNKYTNELSLSQNFNSDLLNLVSLKSLFIIIAFVAIIILLYKTKWGLRLKSIGENPQAADVAGINVNSYKWQGVIISGILAGIAGGIFYQWKGLVFGGSAEGFGFLALTILIMGQWKPQWILIIGFVFSAIYGSALYLQGTQEAALHSIKTYGDLLIAVPFVFTIFILIFTSKKSIAPAAVGQPYDKSKR</sequence>
<feature type="transmembrane region" description="Helical" evidence="6">
    <location>
        <begin position="7"/>
        <end position="27"/>
    </location>
</feature>
<keyword evidence="2" id="KW-1003">Cell membrane</keyword>
<evidence type="ECO:0000256" key="5">
    <source>
        <dbReference type="ARBA" id="ARBA00023136"/>
    </source>
</evidence>
<keyword evidence="4 6" id="KW-1133">Transmembrane helix</keyword>
<accession>A0ABY5TTN7</accession>
<dbReference type="Proteomes" id="UP001058364">
    <property type="component" value="Chromosome"/>
</dbReference>
<dbReference type="EMBL" id="CP103423">
    <property type="protein sequence ID" value="UWD34023.1"/>
    <property type="molecule type" value="Genomic_DNA"/>
</dbReference>
<name>A0ABY5TTN7_9BACT</name>
<feature type="transmembrane region" description="Helical" evidence="6">
    <location>
        <begin position="271"/>
        <end position="290"/>
    </location>
</feature>
<feature type="transmembrane region" description="Helical" evidence="6">
    <location>
        <begin position="33"/>
        <end position="52"/>
    </location>
</feature>
<feature type="transmembrane region" description="Helical" evidence="6">
    <location>
        <begin position="93"/>
        <end position="116"/>
    </location>
</feature>
<dbReference type="Pfam" id="PF02653">
    <property type="entry name" value="BPD_transp_2"/>
    <property type="match status" value="1"/>
</dbReference>
<protein>
    <submittedName>
        <fullName evidence="7">ABC transporter permease</fullName>
    </submittedName>
</protein>
<dbReference type="PANTHER" id="PTHR43370:SF1">
    <property type="entry name" value="GUANOSINE ABC TRANSPORTER PERMEASE PROTEIN NUPQ"/>
    <property type="match status" value="1"/>
</dbReference>
<evidence type="ECO:0000313" key="7">
    <source>
        <dbReference type="EMBL" id="UWD34023.1"/>
    </source>
</evidence>
<dbReference type="CDD" id="cd06580">
    <property type="entry name" value="TM_PBP1_transp_TpRbsC_like"/>
    <property type="match status" value="1"/>
</dbReference>
<feature type="transmembrane region" description="Helical" evidence="6">
    <location>
        <begin position="137"/>
        <end position="161"/>
    </location>
</feature>
<evidence type="ECO:0000256" key="3">
    <source>
        <dbReference type="ARBA" id="ARBA00022692"/>
    </source>
</evidence>
<reference evidence="7" key="1">
    <citation type="submission" date="2022-08" db="EMBL/GenBank/DDBJ databases">
        <title>Complete genome sequence of Mycoplasma molare type strain H 542.</title>
        <authorList>
            <person name="Spergser J."/>
        </authorList>
    </citation>
    <scope>NUCLEOTIDE SEQUENCE</scope>
    <source>
        <strain evidence="7">H 542</strain>
    </source>
</reference>
<keyword evidence="3 6" id="KW-0812">Transmembrane</keyword>
<feature type="transmembrane region" description="Helical" evidence="6">
    <location>
        <begin position="64"/>
        <end position="87"/>
    </location>
</feature>
<evidence type="ECO:0000313" key="8">
    <source>
        <dbReference type="Proteomes" id="UP001058364"/>
    </source>
</evidence>
<feature type="transmembrane region" description="Helical" evidence="6">
    <location>
        <begin position="240"/>
        <end position="259"/>
    </location>
</feature>